<dbReference type="PANTHER" id="PTHR43549">
    <property type="entry name" value="MULTIDRUG RESISTANCE PROTEIN YPNP-RELATED"/>
    <property type="match status" value="1"/>
</dbReference>
<feature type="transmembrane region" description="Helical" evidence="7">
    <location>
        <begin position="355"/>
        <end position="378"/>
    </location>
</feature>
<evidence type="ECO:0000313" key="9">
    <source>
        <dbReference type="Proteomes" id="UP000225889"/>
    </source>
</evidence>
<protein>
    <submittedName>
        <fullName evidence="8">MATE family efflux transporter</fullName>
    </submittedName>
</protein>
<dbReference type="InterPro" id="IPR048279">
    <property type="entry name" value="MdtK-like"/>
</dbReference>
<feature type="transmembrane region" description="Helical" evidence="7">
    <location>
        <begin position="323"/>
        <end position="349"/>
    </location>
</feature>
<keyword evidence="2" id="KW-0813">Transport</keyword>
<gene>
    <name evidence="8" type="ORF">CSX01_10740</name>
</gene>
<evidence type="ECO:0000256" key="7">
    <source>
        <dbReference type="SAM" id="Phobius"/>
    </source>
</evidence>
<dbReference type="GO" id="GO:0042910">
    <property type="term" value="F:xenobiotic transmembrane transporter activity"/>
    <property type="evidence" value="ECO:0007669"/>
    <property type="project" value="InterPro"/>
</dbReference>
<sequence>MKEQNSSVLNMTEGNPVSLIIKFSIPMLIGNLFQQLYNLVDSIIVGQFVGPQALAAIGVTGSVTFLFFALCNGFGNGGGIITSQAFGKGDDDEVRTSISNTGYIMFVFPLVVGIIAYFLIDPVLIILDTPAEIMADSRSYLSIMCVGLIFVSLYNYVSAMLRALGDSKTPLYFLIFSCILNTILDWIFVCIFHMGVFGAGVATVISQLISGVSCLIYAISKNEYFHMKKEDLKFNSFISHKIIRLGFPLSLQFSLIAISCMALQRVVNSFGSVAVAAFTATSRIEQIIHLPYQTLGAALATYTGQNYGAGKSDRIIVGYKKSLMLMAIFSLLMLPIMQFLGAAIISIFVKSADVIAMGATALQITSLFYIMLGVIYVVRGVLNGLGDAFFALLNGIVEVIGRFIVPVMLTGFATIGLWGIWWSVGIVWSISGLTAWLRYLGYKKQALQY</sequence>
<feature type="transmembrane region" description="Helical" evidence="7">
    <location>
        <begin position="171"/>
        <end position="194"/>
    </location>
</feature>
<dbReference type="PIRSF" id="PIRSF006603">
    <property type="entry name" value="DinF"/>
    <property type="match status" value="1"/>
</dbReference>
<dbReference type="NCBIfam" id="TIGR00797">
    <property type="entry name" value="matE"/>
    <property type="match status" value="1"/>
</dbReference>
<evidence type="ECO:0000256" key="5">
    <source>
        <dbReference type="ARBA" id="ARBA00022989"/>
    </source>
</evidence>
<comment type="subcellular location">
    <subcellularLocation>
        <location evidence="1">Cell membrane</location>
        <topology evidence="1">Multi-pass membrane protein</topology>
    </subcellularLocation>
</comment>
<dbReference type="PANTHER" id="PTHR43549:SF3">
    <property type="entry name" value="MULTIDRUG RESISTANCE PROTEIN YPNP-RELATED"/>
    <property type="match status" value="1"/>
</dbReference>
<dbReference type="CDD" id="cd13138">
    <property type="entry name" value="MATE_yoeA_like"/>
    <property type="match status" value="1"/>
</dbReference>
<reference evidence="8 9" key="1">
    <citation type="submission" date="2017-10" db="EMBL/GenBank/DDBJ databases">
        <title>Resolving the taxonomy of Roseburia spp., Eubacterium rectale and Agathobacter spp. through phylogenomic analysis.</title>
        <authorList>
            <person name="Sheridan P.O."/>
            <person name="Walker A.W."/>
            <person name="Duncan S.H."/>
            <person name="Scott K.P."/>
            <person name="Toole P.W.O."/>
            <person name="Luis P."/>
            <person name="Flint H.J."/>
        </authorList>
    </citation>
    <scope>NUCLEOTIDE SEQUENCE [LARGE SCALE GENOMIC DNA]</scope>
    <source>
        <strain evidence="8 9">JK626</strain>
    </source>
</reference>
<dbReference type="AlphaFoldDB" id="A0A2G3DTB6"/>
<dbReference type="GO" id="GO:0005886">
    <property type="term" value="C:plasma membrane"/>
    <property type="evidence" value="ECO:0007669"/>
    <property type="project" value="UniProtKB-SubCell"/>
</dbReference>
<feature type="transmembrane region" description="Helical" evidence="7">
    <location>
        <begin position="140"/>
        <end position="159"/>
    </location>
</feature>
<evidence type="ECO:0000256" key="3">
    <source>
        <dbReference type="ARBA" id="ARBA00022475"/>
    </source>
</evidence>
<dbReference type="Proteomes" id="UP000225889">
    <property type="component" value="Unassembled WGS sequence"/>
</dbReference>
<dbReference type="EMBL" id="PDYF01000028">
    <property type="protein sequence ID" value="PHU34287.1"/>
    <property type="molecule type" value="Genomic_DNA"/>
</dbReference>
<keyword evidence="6 7" id="KW-0472">Membrane</keyword>
<dbReference type="RefSeq" id="WP_099392390.1">
    <property type="nucleotide sequence ID" value="NZ_PDYF01000028.1"/>
</dbReference>
<dbReference type="GO" id="GO:0015297">
    <property type="term" value="F:antiporter activity"/>
    <property type="evidence" value="ECO:0007669"/>
    <property type="project" value="InterPro"/>
</dbReference>
<evidence type="ECO:0000256" key="2">
    <source>
        <dbReference type="ARBA" id="ARBA00022448"/>
    </source>
</evidence>
<keyword evidence="4 7" id="KW-0812">Transmembrane</keyword>
<evidence type="ECO:0000256" key="6">
    <source>
        <dbReference type="ARBA" id="ARBA00023136"/>
    </source>
</evidence>
<accession>A0A2G3DTB6</accession>
<evidence type="ECO:0000256" key="4">
    <source>
        <dbReference type="ARBA" id="ARBA00022692"/>
    </source>
</evidence>
<organism evidence="8 9">
    <name type="scientific">Pseudobutyrivibrio ruminis</name>
    <dbReference type="NCBI Taxonomy" id="46206"/>
    <lineage>
        <taxon>Bacteria</taxon>
        <taxon>Bacillati</taxon>
        <taxon>Bacillota</taxon>
        <taxon>Clostridia</taxon>
        <taxon>Lachnospirales</taxon>
        <taxon>Lachnospiraceae</taxon>
        <taxon>Pseudobutyrivibrio</taxon>
    </lineage>
</organism>
<feature type="transmembrane region" description="Helical" evidence="7">
    <location>
        <begin position="390"/>
        <end position="413"/>
    </location>
</feature>
<reference evidence="8 9" key="2">
    <citation type="submission" date="2017-10" db="EMBL/GenBank/DDBJ databases">
        <authorList>
            <person name="Banno H."/>
            <person name="Chua N.-H."/>
        </authorList>
    </citation>
    <scope>NUCLEOTIDE SEQUENCE [LARGE SCALE GENOMIC DNA]</scope>
    <source>
        <strain evidence="8 9">JK626</strain>
    </source>
</reference>
<keyword evidence="3" id="KW-1003">Cell membrane</keyword>
<dbReference type="InterPro" id="IPR052031">
    <property type="entry name" value="Membrane_Transporter-Flippase"/>
</dbReference>
<name>A0A2G3DTB6_9FIRM</name>
<feature type="transmembrane region" description="Helical" evidence="7">
    <location>
        <begin position="103"/>
        <end position="120"/>
    </location>
</feature>
<feature type="transmembrane region" description="Helical" evidence="7">
    <location>
        <begin position="200"/>
        <end position="219"/>
    </location>
</feature>
<dbReference type="Pfam" id="PF01554">
    <property type="entry name" value="MatE"/>
    <property type="match status" value="2"/>
</dbReference>
<feature type="transmembrane region" description="Helical" evidence="7">
    <location>
        <begin position="419"/>
        <end position="440"/>
    </location>
</feature>
<evidence type="ECO:0000256" key="1">
    <source>
        <dbReference type="ARBA" id="ARBA00004651"/>
    </source>
</evidence>
<keyword evidence="5 7" id="KW-1133">Transmembrane helix</keyword>
<dbReference type="InterPro" id="IPR002528">
    <property type="entry name" value="MATE_fam"/>
</dbReference>
<evidence type="ECO:0000313" key="8">
    <source>
        <dbReference type="EMBL" id="PHU34287.1"/>
    </source>
</evidence>
<comment type="caution">
    <text evidence="8">The sequence shown here is derived from an EMBL/GenBank/DDBJ whole genome shotgun (WGS) entry which is preliminary data.</text>
</comment>
<proteinExistence type="predicted"/>